<comment type="similarity">
    <text evidence="1">Belongs to the choline/ethanolamine kinase family.</text>
</comment>
<evidence type="ECO:0000313" key="2">
    <source>
        <dbReference type="EMBL" id="CAD9664847.1"/>
    </source>
</evidence>
<dbReference type="GO" id="GO:0005737">
    <property type="term" value="C:cytoplasm"/>
    <property type="evidence" value="ECO:0007669"/>
    <property type="project" value="TreeGrafter"/>
</dbReference>
<dbReference type="PANTHER" id="PTHR22603:SF93">
    <property type="entry name" value="RE24176P"/>
    <property type="match status" value="1"/>
</dbReference>
<gene>
    <name evidence="2" type="ORF">QSP1433_LOCUS1163</name>
</gene>
<dbReference type="InterPro" id="IPR011009">
    <property type="entry name" value="Kinase-like_dom_sf"/>
</dbReference>
<dbReference type="GO" id="GO:0004103">
    <property type="term" value="F:choline kinase activity"/>
    <property type="evidence" value="ECO:0007669"/>
    <property type="project" value="TreeGrafter"/>
</dbReference>
<protein>
    <recommendedName>
        <fullName evidence="3">Choline kinase</fullName>
    </recommendedName>
</protein>
<accession>A0A7S2R9Y5</accession>
<dbReference type="Pfam" id="PF01633">
    <property type="entry name" value="Choline_kinase"/>
    <property type="match status" value="1"/>
</dbReference>
<dbReference type="Gene3D" id="3.90.1200.10">
    <property type="match status" value="1"/>
</dbReference>
<dbReference type="GO" id="GO:0004305">
    <property type="term" value="F:ethanolamine kinase activity"/>
    <property type="evidence" value="ECO:0007669"/>
    <property type="project" value="TreeGrafter"/>
</dbReference>
<dbReference type="Gene3D" id="3.30.200.20">
    <property type="entry name" value="Phosphorylase Kinase, domain 1"/>
    <property type="match status" value="1"/>
</dbReference>
<organism evidence="2">
    <name type="scientific">Mucochytrium quahogii</name>
    <dbReference type="NCBI Taxonomy" id="96639"/>
    <lineage>
        <taxon>Eukaryota</taxon>
        <taxon>Sar</taxon>
        <taxon>Stramenopiles</taxon>
        <taxon>Bigyra</taxon>
        <taxon>Labyrinthulomycetes</taxon>
        <taxon>Thraustochytrida</taxon>
        <taxon>Thraustochytriidae</taxon>
        <taxon>Mucochytrium</taxon>
    </lineage>
</organism>
<dbReference type="AlphaFoldDB" id="A0A7S2R9Y5"/>
<reference evidence="2" key="1">
    <citation type="submission" date="2021-01" db="EMBL/GenBank/DDBJ databases">
        <authorList>
            <person name="Corre E."/>
            <person name="Pelletier E."/>
            <person name="Niang G."/>
            <person name="Scheremetjew M."/>
            <person name="Finn R."/>
            <person name="Kale V."/>
            <person name="Holt S."/>
            <person name="Cochrane G."/>
            <person name="Meng A."/>
            <person name="Brown T."/>
            <person name="Cohen L."/>
        </authorList>
    </citation>
    <scope>NUCLEOTIDE SEQUENCE</scope>
    <source>
        <strain evidence="2">NY070348D</strain>
    </source>
</reference>
<sequence length="389" mass="43512">MLRGGMQSLAESAINGARLVVPEWSGISFDKFYARTVTGGLTNKLSLVGVHDEQNEAVNKHVLVRIFGEGTEVFIQRDVEAAVCSEMAKTNVAPKVLGPFEGGRVEEYVDNAASLMNKDMHRPEILSNIAKLMARMHSIPLSSDSFKGVAGMAKPMTPATVQKLWNSASKVSFKDNARDALRLASFQVGGLFAEVEWLKKELATMGGPKVLCHRDLQSGNVMVRKTASGEIEKVYLIDFEYAGMDYIAFDFGNTFNEMAIDNFCLRFPGFVIDPGMYPTAEEEHLFFTSYLEANTNHALLFRGEENMTLEDKVSRLSGYAKLGMVASHLQWALWGIAQSVEATIEWGYIEYSNARLEQYYALRKEYDVWHAKQEKSYPCTKYPRPASTQ</sequence>
<dbReference type="EMBL" id="HBHK01001907">
    <property type="protein sequence ID" value="CAD9664847.1"/>
    <property type="molecule type" value="Transcribed_RNA"/>
</dbReference>
<dbReference type="GO" id="GO:0006646">
    <property type="term" value="P:phosphatidylethanolamine biosynthetic process"/>
    <property type="evidence" value="ECO:0007669"/>
    <property type="project" value="TreeGrafter"/>
</dbReference>
<evidence type="ECO:0008006" key="3">
    <source>
        <dbReference type="Google" id="ProtNLM"/>
    </source>
</evidence>
<name>A0A7S2R9Y5_9STRA</name>
<dbReference type="SUPFAM" id="SSF56112">
    <property type="entry name" value="Protein kinase-like (PK-like)"/>
    <property type="match status" value="1"/>
</dbReference>
<proteinExistence type="inferred from homology"/>
<evidence type="ECO:0000256" key="1">
    <source>
        <dbReference type="ARBA" id="ARBA00038211"/>
    </source>
</evidence>
<dbReference type="PANTHER" id="PTHR22603">
    <property type="entry name" value="CHOLINE/ETHANOALAMINE KINASE"/>
    <property type="match status" value="1"/>
</dbReference>